<accession>A0A0B5E149</accession>
<keyword evidence="5 8" id="KW-0812">Transmembrane</keyword>
<dbReference type="PANTHER" id="PTHR30472:SF24">
    <property type="entry name" value="FERRIC ENTEROBACTIN TRANSPORT SYSTEM PERMEASE PROTEIN FEPG"/>
    <property type="match status" value="1"/>
</dbReference>
<keyword evidence="10" id="KW-1185">Reference proteome</keyword>
<feature type="transmembrane region" description="Helical" evidence="8">
    <location>
        <begin position="104"/>
        <end position="124"/>
    </location>
</feature>
<sequence length="130" mass="13320">MFLLAPVVLLLSRRLAMFDLGEDSAAALGVSVDRTRILAVLAAVGMTSVATAAAGPISFVALAAPQLARRLSGTAHIPVFAASLMGAGLLLAADLASQRAPLDLSLPVGQMTGLLGGGYLLWVLTRRSRP</sequence>
<dbReference type="Gene3D" id="1.10.3470.10">
    <property type="entry name" value="ABC transporter involved in vitamin B12 uptake, BtuC"/>
    <property type="match status" value="1"/>
</dbReference>
<dbReference type="RefSeq" id="WP_052453232.1">
    <property type="nucleotide sequence ID" value="NZ_CP004393.1"/>
</dbReference>
<dbReference type="HOGENOM" id="CLU_013016_9_3_5"/>
<keyword evidence="6 8" id="KW-1133">Transmembrane helix</keyword>
<dbReference type="KEGG" id="cid:P73_2415"/>
<comment type="similarity">
    <text evidence="2">Belongs to the binding-protein-dependent transport system permease family. FecCD subfamily.</text>
</comment>
<evidence type="ECO:0000256" key="2">
    <source>
        <dbReference type="ARBA" id="ARBA00007935"/>
    </source>
</evidence>
<evidence type="ECO:0000256" key="3">
    <source>
        <dbReference type="ARBA" id="ARBA00022448"/>
    </source>
</evidence>
<organism evidence="9 10">
    <name type="scientific">Celeribacter indicus</name>
    <dbReference type="NCBI Taxonomy" id="1208324"/>
    <lineage>
        <taxon>Bacteria</taxon>
        <taxon>Pseudomonadati</taxon>
        <taxon>Pseudomonadota</taxon>
        <taxon>Alphaproteobacteria</taxon>
        <taxon>Rhodobacterales</taxon>
        <taxon>Roseobacteraceae</taxon>
        <taxon>Celeribacter</taxon>
    </lineage>
</organism>
<dbReference type="STRING" id="1208324.P73_2415"/>
<dbReference type="GO" id="GO:0005886">
    <property type="term" value="C:plasma membrane"/>
    <property type="evidence" value="ECO:0007669"/>
    <property type="project" value="UniProtKB-SubCell"/>
</dbReference>
<evidence type="ECO:0000256" key="4">
    <source>
        <dbReference type="ARBA" id="ARBA00022475"/>
    </source>
</evidence>
<protein>
    <submittedName>
        <fullName evidence="9">Transport system permease</fullName>
    </submittedName>
</protein>
<dbReference type="Proteomes" id="UP000031521">
    <property type="component" value="Chromosome"/>
</dbReference>
<dbReference type="InterPro" id="IPR037294">
    <property type="entry name" value="ABC_BtuC-like"/>
</dbReference>
<evidence type="ECO:0000256" key="8">
    <source>
        <dbReference type="SAM" id="Phobius"/>
    </source>
</evidence>
<evidence type="ECO:0000256" key="1">
    <source>
        <dbReference type="ARBA" id="ARBA00004651"/>
    </source>
</evidence>
<feature type="transmembrane region" description="Helical" evidence="8">
    <location>
        <begin position="39"/>
        <end position="63"/>
    </location>
</feature>
<evidence type="ECO:0000313" key="10">
    <source>
        <dbReference type="Proteomes" id="UP000031521"/>
    </source>
</evidence>
<dbReference type="SUPFAM" id="SSF81345">
    <property type="entry name" value="ABC transporter involved in vitamin B12 uptake, BtuC"/>
    <property type="match status" value="1"/>
</dbReference>
<dbReference type="AlphaFoldDB" id="A0A0B5E149"/>
<dbReference type="Pfam" id="PF01032">
    <property type="entry name" value="FecCD"/>
    <property type="match status" value="1"/>
</dbReference>
<dbReference type="PANTHER" id="PTHR30472">
    <property type="entry name" value="FERRIC ENTEROBACTIN TRANSPORT SYSTEM PERMEASE PROTEIN"/>
    <property type="match status" value="1"/>
</dbReference>
<gene>
    <name evidence="9" type="ORF">P73_2415</name>
</gene>
<evidence type="ECO:0000256" key="5">
    <source>
        <dbReference type="ARBA" id="ARBA00022692"/>
    </source>
</evidence>
<proteinExistence type="inferred from homology"/>
<dbReference type="GO" id="GO:0022857">
    <property type="term" value="F:transmembrane transporter activity"/>
    <property type="evidence" value="ECO:0007669"/>
    <property type="project" value="InterPro"/>
</dbReference>
<dbReference type="EMBL" id="CP004393">
    <property type="protein sequence ID" value="AJE47130.1"/>
    <property type="molecule type" value="Genomic_DNA"/>
</dbReference>
<evidence type="ECO:0000313" key="9">
    <source>
        <dbReference type="EMBL" id="AJE47130.1"/>
    </source>
</evidence>
<evidence type="ECO:0000256" key="7">
    <source>
        <dbReference type="ARBA" id="ARBA00023136"/>
    </source>
</evidence>
<evidence type="ECO:0000256" key="6">
    <source>
        <dbReference type="ARBA" id="ARBA00022989"/>
    </source>
</evidence>
<dbReference type="GO" id="GO:0033214">
    <property type="term" value="P:siderophore-iron import into cell"/>
    <property type="evidence" value="ECO:0007669"/>
    <property type="project" value="TreeGrafter"/>
</dbReference>
<dbReference type="InterPro" id="IPR000522">
    <property type="entry name" value="ABC_transptr_permease_BtuC"/>
</dbReference>
<comment type="subcellular location">
    <subcellularLocation>
        <location evidence="1">Cell membrane</location>
        <topology evidence="1">Multi-pass membrane protein</topology>
    </subcellularLocation>
</comment>
<keyword evidence="7 8" id="KW-0472">Membrane</keyword>
<name>A0A0B5E149_9RHOB</name>
<reference evidence="9 10" key="1">
    <citation type="journal article" date="2014" name="Int. J. Syst. Evol. Microbiol.">
        <title>Celeribacter indicus sp. nov., a polycyclic aromatic hydrocarbon-degrading bacterium from deep-sea sediment and reclassification of Huaishuia halophila as Celeribacter halophilus comb. nov.</title>
        <authorList>
            <person name="Lai Q."/>
            <person name="Cao J."/>
            <person name="Yuan J."/>
            <person name="Li F."/>
            <person name="Shao Z."/>
        </authorList>
    </citation>
    <scope>NUCLEOTIDE SEQUENCE [LARGE SCALE GENOMIC DNA]</scope>
    <source>
        <strain evidence="9">P73</strain>
    </source>
</reference>
<keyword evidence="3" id="KW-0813">Transport</keyword>
<keyword evidence="4" id="KW-1003">Cell membrane</keyword>
<feature type="transmembrane region" description="Helical" evidence="8">
    <location>
        <begin position="75"/>
        <end position="92"/>
    </location>
</feature>